<evidence type="ECO:0000313" key="1">
    <source>
        <dbReference type="EMBL" id="SHI06427.1"/>
    </source>
</evidence>
<evidence type="ECO:0000313" key="2">
    <source>
        <dbReference type="Proteomes" id="UP000184389"/>
    </source>
</evidence>
<keyword evidence="2" id="KW-1185">Reference proteome</keyword>
<protein>
    <submittedName>
        <fullName evidence="1">HutD protein</fullName>
    </submittedName>
</protein>
<dbReference type="Proteomes" id="UP000184389">
    <property type="component" value="Unassembled WGS sequence"/>
</dbReference>
<dbReference type="PANTHER" id="PTHR37943:SF1">
    <property type="entry name" value="PROTEIN VES"/>
    <property type="match status" value="1"/>
</dbReference>
<dbReference type="RefSeq" id="WP_072744607.1">
    <property type="nucleotide sequence ID" value="NZ_FQXR01000009.1"/>
</dbReference>
<dbReference type="InterPro" id="IPR011051">
    <property type="entry name" value="RmlC_Cupin_sf"/>
</dbReference>
<sequence length="206" mass="23893">MTCEVKLIKSDEFQISEWSGGTTTQIAIYPKEAIYSKRNFTWRISSAKVEVEESTFTHLPGINRIIMILDGEIELVHENHHKCTLKPFEQDSFNGSWNTKSYGKVVDFNLMMNENARGDLESLFIKENEEKKFTLSIGKEDYFKNTQVIYCVYGQTKLHIPLTNNTLTLYEKEAAMLTIDNINPVEFTIYNDHKNIAKLVKTNIMY</sequence>
<dbReference type="EMBL" id="FQXR01000009">
    <property type="protein sequence ID" value="SHI06427.1"/>
    <property type="molecule type" value="Genomic_DNA"/>
</dbReference>
<dbReference type="STRING" id="1123281.SAMN02745180_01948"/>
<name>A0A1M5Y313_9FIRM</name>
<dbReference type="AlphaFoldDB" id="A0A1M5Y313"/>
<dbReference type="PANTHER" id="PTHR37943">
    <property type="entry name" value="PROTEIN VES"/>
    <property type="match status" value="1"/>
</dbReference>
<dbReference type="InterPro" id="IPR010282">
    <property type="entry name" value="Uncharacterised_HutD/Ves"/>
</dbReference>
<reference evidence="1 2" key="1">
    <citation type="submission" date="2016-11" db="EMBL/GenBank/DDBJ databases">
        <authorList>
            <person name="Jaros S."/>
            <person name="Januszkiewicz K."/>
            <person name="Wedrychowicz H."/>
        </authorList>
    </citation>
    <scope>NUCLEOTIDE SEQUENCE [LARGE SCALE GENOMIC DNA]</scope>
    <source>
        <strain evidence="1 2">DSM 13106</strain>
    </source>
</reference>
<organism evidence="1 2">
    <name type="scientific">Sporanaerobacter acetigenes DSM 13106</name>
    <dbReference type="NCBI Taxonomy" id="1123281"/>
    <lineage>
        <taxon>Bacteria</taxon>
        <taxon>Bacillati</taxon>
        <taxon>Bacillota</taxon>
        <taxon>Tissierellia</taxon>
        <taxon>Tissierellales</taxon>
        <taxon>Sporanaerobacteraceae</taxon>
        <taxon>Sporanaerobacter</taxon>
    </lineage>
</organism>
<gene>
    <name evidence="1" type="ORF">SAMN02745180_01948</name>
</gene>
<dbReference type="Gene3D" id="2.60.120.10">
    <property type="entry name" value="Jelly Rolls"/>
    <property type="match status" value="1"/>
</dbReference>
<dbReference type="OrthoDB" id="9786443at2"/>
<proteinExistence type="predicted"/>
<accession>A0A1M5Y313</accession>
<dbReference type="InterPro" id="IPR014710">
    <property type="entry name" value="RmlC-like_jellyroll"/>
</dbReference>
<dbReference type="SUPFAM" id="SSF51182">
    <property type="entry name" value="RmlC-like cupins"/>
    <property type="match status" value="1"/>
</dbReference>
<dbReference type="Pfam" id="PF05962">
    <property type="entry name" value="HutD"/>
    <property type="match status" value="1"/>
</dbReference>